<dbReference type="AlphaFoldDB" id="A0AAW2VWJ4"/>
<evidence type="ECO:0000256" key="3">
    <source>
        <dbReference type="ARBA" id="ARBA00006958"/>
    </source>
</evidence>
<dbReference type="GO" id="GO:0046872">
    <property type="term" value="F:metal ion binding"/>
    <property type="evidence" value="ECO:0007669"/>
    <property type="project" value="UniProtKB-KW"/>
</dbReference>
<dbReference type="Pfam" id="PF13359">
    <property type="entry name" value="DDE_Tnp_4"/>
    <property type="match status" value="1"/>
</dbReference>
<keyword evidence="6" id="KW-0378">Hydrolase</keyword>
<keyword evidence="4" id="KW-0540">Nuclease</keyword>
<dbReference type="PANTHER" id="PTHR22930">
    <property type="match status" value="1"/>
</dbReference>
<evidence type="ECO:0000313" key="9">
    <source>
        <dbReference type="EMBL" id="KAL0434094.1"/>
    </source>
</evidence>
<evidence type="ECO:0000256" key="5">
    <source>
        <dbReference type="ARBA" id="ARBA00022723"/>
    </source>
</evidence>
<comment type="caution">
    <text evidence="9">The sequence shown here is derived from an EMBL/GenBank/DDBJ whole genome shotgun (WGS) entry which is preliminary data.</text>
</comment>
<proteinExistence type="inferred from homology"/>
<dbReference type="InterPro" id="IPR027806">
    <property type="entry name" value="HARBI1_dom"/>
</dbReference>
<name>A0AAW2VWJ4_9LAMI</name>
<keyword evidence="5" id="KW-0479">Metal-binding</keyword>
<reference evidence="9" key="1">
    <citation type="submission" date="2020-06" db="EMBL/GenBank/DDBJ databases">
        <authorList>
            <person name="Li T."/>
            <person name="Hu X."/>
            <person name="Zhang T."/>
            <person name="Song X."/>
            <person name="Zhang H."/>
            <person name="Dai N."/>
            <person name="Sheng W."/>
            <person name="Hou X."/>
            <person name="Wei L."/>
        </authorList>
    </citation>
    <scope>NUCLEOTIDE SEQUENCE</scope>
    <source>
        <strain evidence="9">KEN1</strain>
        <tissue evidence="9">Leaf</tissue>
    </source>
</reference>
<feature type="domain" description="DDE Tnp4" evidence="8">
    <location>
        <begin position="32"/>
        <end position="86"/>
    </location>
</feature>
<protein>
    <recommendedName>
        <fullName evidence="8">DDE Tnp4 domain-containing protein</fullName>
    </recommendedName>
</protein>
<evidence type="ECO:0000256" key="1">
    <source>
        <dbReference type="ARBA" id="ARBA00001968"/>
    </source>
</evidence>
<comment type="cofactor">
    <cofactor evidence="1">
        <name>a divalent metal cation</name>
        <dbReference type="ChEBI" id="CHEBI:60240"/>
    </cofactor>
</comment>
<keyword evidence="7" id="KW-0539">Nucleus</keyword>
<reference evidence="9" key="2">
    <citation type="journal article" date="2024" name="Plant">
        <title>Genomic evolution and insights into agronomic trait innovations of Sesamum species.</title>
        <authorList>
            <person name="Miao H."/>
            <person name="Wang L."/>
            <person name="Qu L."/>
            <person name="Liu H."/>
            <person name="Sun Y."/>
            <person name="Le M."/>
            <person name="Wang Q."/>
            <person name="Wei S."/>
            <person name="Zheng Y."/>
            <person name="Lin W."/>
            <person name="Duan Y."/>
            <person name="Cao H."/>
            <person name="Xiong S."/>
            <person name="Wang X."/>
            <person name="Wei L."/>
            <person name="Li C."/>
            <person name="Ma Q."/>
            <person name="Ju M."/>
            <person name="Zhao R."/>
            <person name="Li G."/>
            <person name="Mu C."/>
            <person name="Tian Q."/>
            <person name="Mei H."/>
            <person name="Zhang T."/>
            <person name="Gao T."/>
            <person name="Zhang H."/>
        </authorList>
    </citation>
    <scope>NUCLEOTIDE SEQUENCE</scope>
    <source>
        <strain evidence="9">KEN1</strain>
    </source>
</reference>
<dbReference type="GO" id="GO:0004518">
    <property type="term" value="F:nuclease activity"/>
    <property type="evidence" value="ECO:0007669"/>
    <property type="project" value="UniProtKB-KW"/>
</dbReference>
<gene>
    <name evidence="9" type="ORF">Slati_2743700</name>
</gene>
<comment type="similarity">
    <text evidence="3">Belongs to the HARBI1 family.</text>
</comment>
<organism evidence="9">
    <name type="scientific">Sesamum latifolium</name>
    <dbReference type="NCBI Taxonomy" id="2727402"/>
    <lineage>
        <taxon>Eukaryota</taxon>
        <taxon>Viridiplantae</taxon>
        <taxon>Streptophyta</taxon>
        <taxon>Embryophyta</taxon>
        <taxon>Tracheophyta</taxon>
        <taxon>Spermatophyta</taxon>
        <taxon>Magnoliopsida</taxon>
        <taxon>eudicotyledons</taxon>
        <taxon>Gunneridae</taxon>
        <taxon>Pentapetalae</taxon>
        <taxon>asterids</taxon>
        <taxon>lamiids</taxon>
        <taxon>Lamiales</taxon>
        <taxon>Pedaliaceae</taxon>
        <taxon>Sesamum</taxon>
    </lineage>
</organism>
<comment type="subcellular location">
    <subcellularLocation>
        <location evidence="2">Nucleus</location>
    </subcellularLocation>
</comment>
<sequence length="163" mass="18584">MKFSLFLAKAALIIDDCSDPRWRWFKGCLGALDGTFIGVRVPEHEKGQYRTRKRQVAVNVLGVYNPNMQFVYVLSGWEGSAVDRPVLCDAIHRPHGLRVLSDKIILVCCLLHNFLRNEMPDDPLELEIPNQAESCPDGNVECIDTTTTWTNWRDQLASSMYNE</sequence>
<dbReference type="GO" id="GO:0016787">
    <property type="term" value="F:hydrolase activity"/>
    <property type="evidence" value="ECO:0007669"/>
    <property type="project" value="UniProtKB-KW"/>
</dbReference>
<dbReference type="PANTHER" id="PTHR22930:SF281">
    <property type="entry name" value="NUCLEASE"/>
    <property type="match status" value="1"/>
</dbReference>
<accession>A0AAW2VWJ4</accession>
<dbReference type="GO" id="GO:0005634">
    <property type="term" value="C:nucleus"/>
    <property type="evidence" value="ECO:0007669"/>
    <property type="project" value="UniProtKB-SubCell"/>
</dbReference>
<evidence type="ECO:0000256" key="7">
    <source>
        <dbReference type="ARBA" id="ARBA00023242"/>
    </source>
</evidence>
<dbReference type="InterPro" id="IPR045249">
    <property type="entry name" value="HARBI1-like"/>
</dbReference>
<evidence type="ECO:0000256" key="2">
    <source>
        <dbReference type="ARBA" id="ARBA00004123"/>
    </source>
</evidence>
<evidence type="ECO:0000256" key="4">
    <source>
        <dbReference type="ARBA" id="ARBA00022722"/>
    </source>
</evidence>
<dbReference type="EMBL" id="JACGWN010000009">
    <property type="protein sequence ID" value="KAL0434094.1"/>
    <property type="molecule type" value="Genomic_DNA"/>
</dbReference>
<evidence type="ECO:0000256" key="6">
    <source>
        <dbReference type="ARBA" id="ARBA00022801"/>
    </source>
</evidence>
<evidence type="ECO:0000259" key="8">
    <source>
        <dbReference type="Pfam" id="PF13359"/>
    </source>
</evidence>